<dbReference type="GeneID" id="36346307"/>
<name>W6U0B6_ECHGR</name>
<accession>W6U0B6</accession>
<evidence type="ECO:0000313" key="2">
    <source>
        <dbReference type="Proteomes" id="UP000019149"/>
    </source>
</evidence>
<proteinExistence type="predicted"/>
<keyword evidence="2" id="KW-1185">Reference proteome</keyword>
<dbReference type="Proteomes" id="UP000019149">
    <property type="component" value="Unassembled WGS sequence"/>
</dbReference>
<comment type="caution">
    <text evidence="1">The sequence shown here is derived from an EMBL/GenBank/DDBJ whole genome shotgun (WGS) entry which is preliminary data.</text>
</comment>
<sequence length="48" mass="5243">MSEMSKCFENGEQSGCTQKACDLGKALEETSVEPAKQVTTELCLITWS</sequence>
<dbReference type="AlphaFoldDB" id="W6U0B6"/>
<dbReference type="CTD" id="36346307"/>
<protein>
    <submittedName>
        <fullName evidence="1">Uncharacterized protein</fullName>
    </submittedName>
</protein>
<dbReference type="RefSeq" id="XP_024345746.1">
    <property type="nucleotide sequence ID" value="XM_024499841.1"/>
</dbReference>
<organism evidence="1 2">
    <name type="scientific">Echinococcus granulosus</name>
    <name type="common">Hydatid tapeworm</name>
    <dbReference type="NCBI Taxonomy" id="6210"/>
    <lineage>
        <taxon>Eukaryota</taxon>
        <taxon>Metazoa</taxon>
        <taxon>Spiralia</taxon>
        <taxon>Lophotrochozoa</taxon>
        <taxon>Platyhelminthes</taxon>
        <taxon>Cestoda</taxon>
        <taxon>Eucestoda</taxon>
        <taxon>Cyclophyllidea</taxon>
        <taxon>Taeniidae</taxon>
        <taxon>Echinococcus</taxon>
        <taxon>Echinococcus granulosus group</taxon>
    </lineage>
</organism>
<gene>
    <name evidence="1" type="ORF">EGR_10592</name>
</gene>
<evidence type="ECO:0000313" key="1">
    <source>
        <dbReference type="EMBL" id="EUB54550.1"/>
    </source>
</evidence>
<dbReference type="KEGG" id="egl:EGR_10592"/>
<reference evidence="1 2" key="1">
    <citation type="journal article" date="2013" name="Nat. Genet.">
        <title>The genome of the hydatid tapeworm Echinococcus granulosus.</title>
        <authorList>
            <person name="Zheng H."/>
            <person name="Zhang W."/>
            <person name="Zhang L."/>
            <person name="Zhang Z."/>
            <person name="Li J."/>
            <person name="Lu G."/>
            <person name="Zhu Y."/>
            <person name="Wang Y."/>
            <person name="Huang Y."/>
            <person name="Liu J."/>
            <person name="Kang H."/>
            <person name="Chen J."/>
            <person name="Wang L."/>
            <person name="Chen A."/>
            <person name="Yu S."/>
            <person name="Gao Z."/>
            <person name="Jin L."/>
            <person name="Gu W."/>
            <person name="Wang Z."/>
            <person name="Zhao L."/>
            <person name="Shi B."/>
            <person name="Wen H."/>
            <person name="Lin R."/>
            <person name="Jones M.K."/>
            <person name="Brejova B."/>
            <person name="Vinar T."/>
            <person name="Zhao G."/>
            <person name="McManus D.P."/>
            <person name="Chen Z."/>
            <person name="Zhou Y."/>
            <person name="Wang S."/>
        </authorList>
    </citation>
    <scope>NUCLEOTIDE SEQUENCE [LARGE SCALE GENOMIC DNA]</scope>
</reference>
<dbReference type="EMBL" id="APAU02000238">
    <property type="protein sequence ID" value="EUB54550.1"/>
    <property type="molecule type" value="Genomic_DNA"/>
</dbReference>